<dbReference type="EMBL" id="CP073720">
    <property type="protein sequence ID" value="UWP78939.1"/>
    <property type="molecule type" value="Genomic_DNA"/>
</dbReference>
<dbReference type="SUPFAM" id="SSF53474">
    <property type="entry name" value="alpha/beta-Hydrolases"/>
    <property type="match status" value="1"/>
</dbReference>
<dbReference type="PANTHER" id="PTHR48081">
    <property type="entry name" value="AB HYDROLASE SUPERFAMILY PROTEIN C4A8.06C"/>
    <property type="match status" value="1"/>
</dbReference>
<sequence length="352" mass="36385">MNVDVILGPGLVADPDLVRELAEAELHGLGVEGVVREAGDLAAALAEATGAVVALPGPTPAARRLMTAAGDHVARTVWLDLTATGPQPVAAGSEHHQGREIWGVTWAVRRAVHRLRRPARRIAYGSDPEQWGELRLPAGTGPAPVAVLVHGGFWRSVWGADLMDAMAIDLADRGFAAWNLEYRRPDRHGWAATTADVAAGLAFAAGAGARLDPARVVVFGHSAGGQLAVRAAADAPGSVAVVVAQAGVLDLAEGERRGIGTGAVAAALRGDQAALAAADPLRRLPVGVPQVVVQGRADGLDLVDMSRRYARAAAAAGDRVVHLELAADHFDVIDPRTPAWSATMAAVAEILT</sequence>
<reference evidence="3" key="1">
    <citation type="submission" date="2021-04" db="EMBL/GenBank/DDBJ databases">
        <authorList>
            <person name="Hartkoorn R.C."/>
            <person name="Beaudoing E."/>
            <person name="Hot D."/>
        </authorList>
    </citation>
    <scope>NUCLEOTIDE SEQUENCE</scope>
    <source>
        <strain evidence="3">NRRL B-16292</strain>
    </source>
</reference>
<gene>
    <name evidence="3" type="ORF">Dfulv_27635</name>
</gene>
<reference evidence="3" key="2">
    <citation type="submission" date="2022-09" db="EMBL/GenBank/DDBJ databases">
        <title>Biosynthetic gene clusters of Dactylosporangioum fulvum.</title>
        <authorList>
            <person name="Caradec T."/>
        </authorList>
    </citation>
    <scope>NUCLEOTIDE SEQUENCE</scope>
    <source>
        <strain evidence="3">NRRL B-16292</strain>
    </source>
</reference>
<name>A0ABY5VP96_9ACTN</name>
<dbReference type="Pfam" id="PF20434">
    <property type="entry name" value="BD-FAE"/>
    <property type="match status" value="1"/>
</dbReference>
<dbReference type="InterPro" id="IPR049492">
    <property type="entry name" value="BD-FAE-like_dom"/>
</dbReference>
<proteinExistence type="predicted"/>
<evidence type="ECO:0000256" key="1">
    <source>
        <dbReference type="ARBA" id="ARBA00022801"/>
    </source>
</evidence>
<keyword evidence="4" id="KW-1185">Reference proteome</keyword>
<dbReference type="Gene3D" id="3.40.50.1820">
    <property type="entry name" value="alpha/beta hydrolase"/>
    <property type="match status" value="1"/>
</dbReference>
<dbReference type="RefSeq" id="WP_259856388.1">
    <property type="nucleotide sequence ID" value="NZ_CP073720.1"/>
</dbReference>
<dbReference type="Proteomes" id="UP001059617">
    <property type="component" value="Chromosome"/>
</dbReference>
<feature type="domain" description="BD-FAE-like" evidence="2">
    <location>
        <begin position="139"/>
        <end position="232"/>
    </location>
</feature>
<organism evidence="3 4">
    <name type="scientific">Dactylosporangium fulvum</name>
    <dbReference type="NCBI Taxonomy" id="53359"/>
    <lineage>
        <taxon>Bacteria</taxon>
        <taxon>Bacillati</taxon>
        <taxon>Actinomycetota</taxon>
        <taxon>Actinomycetes</taxon>
        <taxon>Micromonosporales</taxon>
        <taxon>Micromonosporaceae</taxon>
        <taxon>Dactylosporangium</taxon>
    </lineage>
</organism>
<dbReference type="InterPro" id="IPR029058">
    <property type="entry name" value="AB_hydrolase_fold"/>
</dbReference>
<accession>A0ABY5VP96</accession>
<protein>
    <submittedName>
        <fullName evidence="3">Alpha/beta hydrolase</fullName>
    </submittedName>
</protein>
<evidence type="ECO:0000259" key="2">
    <source>
        <dbReference type="Pfam" id="PF20434"/>
    </source>
</evidence>
<keyword evidence="1 3" id="KW-0378">Hydrolase</keyword>
<dbReference type="PANTHER" id="PTHR48081:SF33">
    <property type="entry name" value="KYNURENINE FORMAMIDASE"/>
    <property type="match status" value="1"/>
</dbReference>
<dbReference type="InterPro" id="IPR050300">
    <property type="entry name" value="GDXG_lipolytic_enzyme"/>
</dbReference>
<evidence type="ECO:0000313" key="3">
    <source>
        <dbReference type="EMBL" id="UWP78939.1"/>
    </source>
</evidence>
<dbReference type="GO" id="GO:0016787">
    <property type="term" value="F:hydrolase activity"/>
    <property type="evidence" value="ECO:0007669"/>
    <property type="project" value="UniProtKB-KW"/>
</dbReference>
<evidence type="ECO:0000313" key="4">
    <source>
        <dbReference type="Proteomes" id="UP001059617"/>
    </source>
</evidence>